<dbReference type="HOGENOM" id="CLU_711833_0_0_1"/>
<dbReference type="EMBL" id="HF679024">
    <property type="protein sequence ID" value="CCT63601.1"/>
    <property type="molecule type" value="Genomic_DNA"/>
</dbReference>
<evidence type="ECO:0000313" key="2">
    <source>
        <dbReference type="EMBL" id="CCT63601.1"/>
    </source>
</evidence>
<accession>S0DMF2</accession>
<dbReference type="AlphaFoldDB" id="S0DMF2"/>
<dbReference type="Gene3D" id="3.40.50.1460">
    <property type="match status" value="1"/>
</dbReference>
<name>S0DMF2_GIBF5</name>
<dbReference type="VEuPathDB" id="FungiDB:FFUJ_05252"/>
<reference evidence="2 3" key="1">
    <citation type="journal article" date="2013" name="PLoS Pathog.">
        <title>Deciphering the cryptic genome: genome-wide analyses of the rice pathogen Fusarium fujikuroi reveal complex regulation of secondary metabolism and novel metabolites.</title>
        <authorList>
            <person name="Wiemann P."/>
            <person name="Sieber C.M."/>
            <person name="von Bargen K.W."/>
            <person name="Studt L."/>
            <person name="Niehaus E.M."/>
            <person name="Espino J.J."/>
            <person name="Huss K."/>
            <person name="Michielse C.B."/>
            <person name="Albermann S."/>
            <person name="Wagner D."/>
            <person name="Bergner S.V."/>
            <person name="Connolly L.R."/>
            <person name="Fischer A."/>
            <person name="Reuter G."/>
            <person name="Kleigrewe K."/>
            <person name="Bald T."/>
            <person name="Wingfield B.D."/>
            <person name="Ophir R."/>
            <person name="Freeman S."/>
            <person name="Hippler M."/>
            <person name="Smith K.M."/>
            <person name="Brown D.W."/>
            <person name="Proctor R.H."/>
            <person name="Munsterkotter M."/>
            <person name="Freitag M."/>
            <person name="Humpf H.U."/>
            <person name="Guldener U."/>
            <person name="Tudzynski B."/>
        </authorList>
    </citation>
    <scope>NUCLEOTIDE SEQUENCE [LARGE SCALE GENOMIC DNA]</scope>
    <source>
        <strain evidence="3">CBS 195.34 / IMI 58289 / NRRL A-6831</strain>
    </source>
</reference>
<gene>
    <name evidence="2" type="ORF">FFUJ_05252</name>
</gene>
<dbReference type="GO" id="GO:0006508">
    <property type="term" value="P:proteolysis"/>
    <property type="evidence" value="ECO:0007669"/>
    <property type="project" value="InterPro"/>
</dbReference>
<dbReference type="GO" id="GO:0004197">
    <property type="term" value="F:cysteine-type endopeptidase activity"/>
    <property type="evidence" value="ECO:0007669"/>
    <property type="project" value="InterPro"/>
</dbReference>
<proteinExistence type="predicted"/>
<keyword evidence="3" id="KW-1185">Reference proteome</keyword>
<organism evidence="2 3">
    <name type="scientific">Gibberella fujikuroi (strain CBS 195.34 / IMI 58289 / NRRL A-6831)</name>
    <name type="common">Bakanae and foot rot disease fungus</name>
    <name type="synonym">Fusarium fujikuroi</name>
    <dbReference type="NCBI Taxonomy" id="1279085"/>
    <lineage>
        <taxon>Eukaryota</taxon>
        <taxon>Fungi</taxon>
        <taxon>Dikarya</taxon>
        <taxon>Ascomycota</taxon>
        <taxon>Pezizomycotina</taxon>
        <taxon>Sordariomycetes</taxon>
        <taxon>Hypocreomycetidae</taxon>
        <taxon>Hypocreales</taxon>
        <taxon>Nectriaceae</taxon>
        <taxon>Fusarium</taxon>
        <taxon>Fusarium fujikuroi species complex</taxon>
    </lineage>
</organism>
<feature type="domain" description="Peptidase C14 caspase" evidence="1">
    <location>
        <begin position="69"/>
        <end position="191"/>
    </location>
</feature>
<dbReference type="STRING" id="1279085.S0DMF2"/>
<evidence type="ECO:0000259" key="1">
    <source>
        <dbReference type="Pfam" id="PF00656"/>
    </source>
</evidence>
<sequence>MATSNLPDRWRPAHMSLNQFDAALKQACLNNAGFNFPQRPYKKARVLCVHFEREKQPGNLQIESTSDRIRDVFLKTYGYDAVSFMIRDGDRDPETSLRSALTELVADMDEECLAILHYIGHGEQVFNPSRNRQELHLRQSPSPATRLGALQDPMISFNRLREEILDQTPSNVLILLDCCHAASGSMGQRKELIAACSFESQCGGGSRGFTNNVVQQLEHAYNQGQVLSTSQLYNRLATKHFITQGGLPELAAMPIFLQHYDEHITPVFLMPSRLGTQQPWNPSSTPETLGAMQGWIGSRPYQVGHVRVDKVYKSSSIIVIFATTFCLWHSLPQISAINFIGFECQETPPYQQTFQASAKKENIPPIYAHQASVREPGYKHPLSPKKQN</sequence>
<dbReference type="Proteomes" id="UP000016800">
    <property type="component" value="Chromosome II"/>
</dbReference>
<dbReference type="RefSeq" id="XP_023425682.1">
    <property type="nucleotide sequence ID" value="XM_023571365.1"/>
</dbReference>
<dbReference type="Pfam" id="PF00656">
    <property type="entry name" value="Peptidase_C14"/>
    <property type="match status" value="1"/>
</dbReference>
<evidence type="ECO:0000313" key="3">
    <source>
        <dbReference type="Proteomes" id="UP000016800"/>
    </source>
</evidence>
<protein>
    <recommendedName>
        <fullName evidence="1">Peptidase C14 caspase domain-containing protein</fullName>
    </recommendedName>
</protein>
<dbReference type="GeneID" id="35398733"/>
<dbReference type="InterPro" id="IPR011600">
    <property type="entry name" value="Pept_C14_caspase"/>
</dbReference>